<dbReference type="InterPro" id="IPR017441">
    <property type="entry name" value="Protein_kinase_ATP_BS"/>
</dbReference>
<feature type="domain" description="Protein kinase" evidence="4">
    <location>
        <begin position="4"/>
        <end position="178"/>
    </location>
</feature>
<dbReference type="OrthoDB" id="692787at2759"/>
<evidence type="ECO:0000256" key="3">
    <source>
        <dbReference type="PROSITE-ProRule" id="PRU10141"/>
    </source>
</evidence>
<dbReference type="Gene3D" id="1.10.510.10">
    <property type="entry name" value="Transferase(Phosphotransferase) domain 1"/>
    <property type="match status" value="1"/>
</dbReference>
<name>A0A833QWC0_9POAL</name>
<keyword evidence="1 3" id="KW-0547">Nucleotide-binding</keyword>
<evidence type="ECO:0000259" key="4">
    <source>
        <dbReference type="PROSITE" id="PS50011"/>
    </source>
</evidence>
<protein>
    <submittedName>
        <fullName evidence="5">Receptor-like protein kinase</fullName>
    </submittedName>
</protein>
<accession>A0A833QWC0</accession>
<dbReference type="Proteomes" id="UP000623129">
    <property type="component" value="Unassembled WGS sequence"/>
</dbReference>
<sequence length="178" mass="20167">MNAIMDQPPIGEGTTATVYHGVLGGRDAAIKCIRSEYAQQFEDELTIISRFNHQNIVRLLGNCFEKEDRFIVYEFMRGGSLDALKSRRSTSLGSDIFSFGSILLDLVMGRDLLPKIMEPMITSDYVSRIMDPSFIADQVPLEEVTEVVELVSRCRMEARETRPLLEEVIDCLKAIKDR</sequence>
<dbReference type="PROSITE" id="PS50011">
    <property type="entry name" value="PROTEIN_KINASE_DOM"/>
    <property type="match status" value="1"/>
</dbReference>
<keyword evidence="5" id="KW-0418">Kinase</keyword>
<feature type="binding site" evidence="3">
    <location>
        <position position="31"/>
    </location>
    <ligand>
        <name>ATP</name>
        <dbReference type="ChEBI" id="CHEBI:30616"/>
    </ligand>
</feature>
<dbReference type="InterPro" id="IPR000719">
    <property type="entry name" value="Prot_kinase_dom"/>
</dbReference>
<evidence type="ECO:0000313" key="5">
    <source>
        <dbReference type="EMBL" id="KAF3336695.1"/>
    </source>
</evidence>
<keyword evidence="2 3" id="KW-0067">ATP-binding</keyword>
<dbReference type="SUPFAM" id="SSF56112">
    <property type="entry name" value="Protein kinase-like (PK-like)"/>
    <property type="match status" value="1"/>
</dbReference>
<keyword evidence="6" id="KW-1185">Reference proteome</keyword>
<evidence type="ECO:0000256" key="1">
    <source>
        <dbReference type="ARBA" id="ARBA00022741"/>
    </source>
</evidence>
<dbReference type="AlphaFoldDB" id="A0A833QWC0"/>
<dbReference type="InterPro" id="IPR011009">
    <property type="entry name" value="Kinase-like_dom_sf"/>
</dbReference>
<evidence type="ECO:0000313" key="6">
    <source>
        <dbReference type="Proteomes" id="UP000623129"/>
    </source>
</evidence>
<reference evidence="5" key="1">
    <citation type="submission" date="2020-01" db="EMBL/GenBank/DDBJ databases">
        <title>Genome sequence of Kobresia littledalei, the first chromosome-level genome in the family Cyperaceae.</title>
        <authorList>
            <person name="Qu G."/>
        </authorList>
    </citation>
    <scope>NUCLEOTIDE SEQUENCE</scope>
    <source>
        <strain evidence="5">C.B.Clarke</strain>
        <tissue evidence="5">Leaf</tissue>
    </source>
</reference>
<dbReference type="GO" id="GO:0005524">
    <property type="term" value="F:ATP binding"/>
    <property type="evidence" value="ECO:0007669"/>
    <property type="project" value="UniProtKB-UniRule"/>
</dbReference>
<organism evidence="5 6">
    <name type="scientific">Carex littledalei</name>
    <dbReference type="NCBI Taxonomy" id="544730"/>
    <lineage>
        <taxon>Eukaryota</taxon>
        <taxon>Viridiplantae</taxon>
        <taxon>Streptophyta</taxon>
        <taxon>Embryophyta</taxon>
        <taxon>Tracheophyta</taxon>
        <taxon>Spermatophyta</taxon>
        <taxon>Magnoliopsida</taxon>
        <taxon>Liliopsida</taxon>
        <taxon>Poales</taxon>
        <taxon>Cyperaceae</taxon>
        <taxon>Cyperoideae</taxon>
        <taxon>Cariceae</taxon>
        <taxon>Carex</taxon>
        <taxon>Carex subgen. Euthyceras</taxon>
    </lineage>
</organism>
<dbReference type="Gene3D" id="3.30.200.20">
    <property type="entry name" value="Phosphorylase Kinase, domain 1"/>
    <property type="match status" value="1"/>
</dbReference>
<comment type="caution">
    <text evidence="5">The sequence shown here is derived from an EMBL/GenBank/DDBJ whole genome shotgun (WGS) entry which is preliminary data.</text>
</comment>
<dbReference type="GO" id="GO:0005886">
    <property type="term" value="C:plasma membrane"/>
    <property type="evidence" value="ECO:0007669"/>
    <property type="project" value="TreeGrafter"/>
</dbReference>
<dbReference type="PANTHER" id="PTHR27001">
    <property type="entry name" value="OS01G0253100 PROTEIN"/>
    <property type="match status" value="1"/>
</dbReference>
<dbReference type="GO" id="GO:0004672">
    <property type="term" value="F:protein kinase activity"/>
    <property type="evidence" value="ECO:0007669"/>
    <property type="project" value="InterPro"/>
</dbReference>
<dbReference type="Pfam" id="PF07714">
    <property type="entry name" value="PK_Tyr_Ser-Thr"/>
    <property type="match status" value="1"/>
</dbReference>
<proteinExistence type="predicted"/>
<keyword evidence="5" id="KW-0808">Transferase</keyword>
<dbReference type="PANTHER" id="PTHR27001:SF931">
    <property type="entry name" value="OS11G0664100 PROTEIN"/>
    <property type="match status" value="1"/>
</dbReference>
<dbReference type="EMBL" id="SWLB01000007">
    <property type="protein sequence ID" value="KAF3336695.1"/>
    <property type="molecule type" value="Genomic_DNA"/>
</dbReference>
<keyword evidence="5" id="KW-0675">Receptor</keyword>
<dbReference type="InterPro" id="IPR001245">
    <property type="entry name" value="Ser-Thr/Tyr_kinase_cat_dom"/>
</dbReference>
<gene>
    <name evidence="5" type="ORF">FCM35_KLT19281</name>
</gene>
<dbReference type="PROSITE" id="PS00107">
    <property type="entry name" value="PROTEIN_KINASE_ATP"/>
    <property type="match status" value="1"/>
</dbReference>
<evidence type="ECO:0000256" key="2">
    <source>
        <dbReference type="ARBA" id="ARBA00022840"/>
    </source>
</evidence>